<evidence type="ECO:0000256" key="1">
    <source>
        <dbReference type="ARBA" id="ARBA00004123"/>
    </source>
</evidence>
<comment type="caution">
    <text evidence="11">The sequence shown here is derived from an EMBL/GenBank/DDBJ whole genome shotgun (WGS) entry which is preliminary data.</text>
</comment>
<name>A0AAV7JBN7_9METZ</name>
<dbReference type="PROSITE" id="PS50157">
    <property type="entry name" value="ZINC_FINGER_C2H2_2"/>
    <property type="match status" value="5"/>
</dbReference>
<dbReference type="InterPro" id="IPR051061">
    <property type="entry name" value="Zinc_finger_trans_reg"/>
</dbReference>
<dbReference type="PANTHER" id="PTHR46179:SF13">
    <property type="entry name" value="C2H2-TYPE DOMAIN-CONTAINING PROTEIN"/>
    <property type="match status" value="1"/>
</dbReference>
<protein>
    <submittedName>
        <fullName evidence="11">Transcription factor IIIA</fullName>
    </submittedName>
</protein>
<evidence type="ECO:0000313" key="11">
    <source>
        <dbReference type="EMBL" id="KAI6646157.1"/>
    </source>
</evidence>
<accession>A0AAV7JBN7</accession>
<gene>
    <name evidence="11" type="ORF">LOD99_9430</name>
</gene>
<evidence type="ECO:0000313" key="12">
    <source>
        <dbReference type="Proteomes" id="UP001165289"/>
    </source>
</evidence>
<reference evidence="11 12" key="1">
    <citation type="journal article" date="2023" name="BMC Biol.">
        <title>The compact genome of the sponge Oopsacas minuta (Hexactinellida) is lacking key metazoan core genes.</title>
        <authorList>
            <person name="Santini S."/>
            <person name="Schenkelaars Q."/>
            <person name="Jourda C."/>
            <person name="Duchesne M."/>
            <person name="Belahbib H."/>
            <person name="Rocher C."/>
            <person name="Selva M."/>
            <person name="Riesgo A."/>
            <person name="Vervoort M."/>
            <person name="Leys S.P."/>
            <person name="Kodjabachian L."/>
            <person name="Le Bivic A."/>
            <person name="Borchiellini C."/>
            <person name="Claverie J.M."/>
            <person name="Renard E."/>
        </authorList>
    </citation>
    <scope>NUCLEOTIDE SEQUENCE [LARGE SCALE GENOMIC DNA]</scope>
    <source>
        <strain evidence="11">SPO-2</strain>
    </source>
</reference>
<feature type="domain" description="C2H2-type" evidence="10">
    <location>
        <begin position="53"/>
        <end position="82"/>
    </location>
</feature>
<feature type="domain" description="C2H2-type" evidence="10">
    <location>
        <begin position="228"/>
        <end position="257"/>
    </location>
</feature>
<evidence type="ECO:0000256" key="2">
    <source>
        <dbReference type="ARBA" id="ARBA00022723"/>
    </source>
</evidence>
<dbReference type="EMBL" id="JAKMXF010000361">
    <property type="protein sequence ID" value="KAI6646157.1"/>
    <property type="molecule type" value="Genomic_DNA"/>
</dbReference>
<feature type="domain" description="C2H2-type" evidence="10">
    <location>
        <begin position="168"/>
        <end position="195"/>
    </location>
</feature>
<dbReference type="SUPFAM" id="SSF57667">
    <property type="entry name" value="beta-beta-alpha zinc fingers"/>
    <property type="match status" value="2"/>
</dbReference>
<evidence type="ECO:0000256" key="9">
    <source>
        <dbReference type="SAM" id="MobiDB-lite"/>
    </source>
</evidence>
<dbReference type="AlphaFoldDB" id="A0AAV7JBN7"/>
<feature type="domain" description="C2H2-type" evidence="10">
    <location>
        <begin position="197"/>
        <end position="222"/>
    </location>
</feature>
<dbReference type="PANTHER" id="PTHR46179">
    <property type="entry name" value="ZINC FINGER PROTEIN"/>
    <property type="match status" value="1"/>
</dbReference>
<evidence type="ECO:0000259" key="10">
    <source>
        <dbReference type="PROSITE" id="PS50157"/>
    </source>
</evidence>
<keyword evidence="5" id="KW-0805">Transcription regulation</keyword>
<keyword evidence="4" id="KW-0862">Zinc</keyword>
<evidence type="ECO:0000256" key="7">
    <source>
        <dbReference type="ARBA" id="ARBA00023242"/>
    </source>
</evidence>
<dbReference type="Pfam" id="PF00096">
    <property type="entry name" value="zf-C2H2"/>
    <property type="match status" value="1"/>
</dbReference>
<keyword evidence="7" id="KW-0539">Nucleus</keyword>
<proteinExistence type="predicted"/>
<evidence type="ECO:0000256" key="8">
    <source>
        <dbReference type="PROSITE-ProRule" id="PRU00042"/>
    </source>
</evidence>
<evidence type="ECO:0000256" key="3">
    <source>
        <dbReference type="ARBA" id="ARBA00022771"/>
    </source>
</evidence>
<dbReference type="GO" id="GO:0005634">
    <property type="term" value="C:nucleus"/>
    <property type="evidence" value="ECO:0007669"/>
    <property type="project" value="UniProtKB-SubCell"/>
</dbReference>
<keyword evidence="6" id="KW-0804">Transcription</keyword>
<organism evidence="11 12">
    <name type="scientific">Oopsacas minuta</name>
    <dbReference type="NCBI Taxonomy" id="111878"/>
    <lineage>
        <taxon>Eukaryota</taxon>
        <taxon>Metazoa</taxon>
        <taxon>Porifera</taxon>
        <taxon>Hexactinellida</taxon>
        <taxon>Hexasterophora</taxon>
        <taxon>Lyssacinosida</taxon>
        <taxon>Leucopsacidae</taxon>
        <taxon>Oopsacas</taxon>
    </lineage>
</organism>
<keyword evidence="12" id="KW-1185">Reference proteome</keyword>
<dbReference type="InterPro" id="IPR013087">
    <property type="entry name" value="Znf_C2H2_type"/>
</dbReference>
<evidence type="ECO:0000256" key="5">
    <source>
        <dbReference type="ARBA" id="ARBA00023015"/>
    </source>
</evidence>
<dbReference type="GO" id="GO:0008270">
    <property type="term" value="F:zinc ion binding"/>
    <property type="evidence" value="ECO:0007669"/>
    <property type="project" value="UniProtKB-KW"/>
</dbReference>
<feature type="domain" description="C2H2-type" evidence="10">
    <location>
        <begin position="23"/>
        <end position="52"/>
    </location>
</feature>
<dbReference type="Proteomes" id="UP001165289">
    <property type="component" value="Unassembled WGS sequence"/>
</dbReference>
<sequence length="286" mass="33302">MQQDSVANSLLSSDKQRKVNKKFLCPYLGCNKKYHKPCLLRTHILSHAKIRPFVCPESNCNKRYFQLCHLQRHRLSHHNKIQSDSQNKEKSRKQYNYINTNSTEALSNLQCITNSKTNLVNDNKITESTEISNSLTNRNEMNTNSKHNEDSNFPNKGKNNTTMIKSEIICIQCKMKFSNISNLRQHIPLHSDTRTLFACTHTDCAKVYTRKRNLKVHVITAHDRVSRYKCTYPDCIKFFKFKCTLKKHLAKHINPVERNLPKRYVRPLSSQISGYRTLILTSDGEA</sequence>
<dbReference type="Gene3D" id="3.30.160.60">
    <property type="entry name" value="Classic Zinc Finger"/>
    <property type="match status" value="3"/>
</dbReference>
<dbReference type="SMART" id="SM00355">
    <property type="entry name" value="ZnF_C2H2"/>
    <property type="match status" value="5"/>
</dbReference>
<evidence type="ECO:0000256" key="6">
    <source>
        <dbReference type="ARBA" id="ARBA00023163"/>
    </source>
</evidence>
<keyword evidence="2" id="KW-0479">Metal-binding</keyword>
<feature type="region of interest" description="Disordered" evidence="9">
    <location>
        <begin position="130"/>
        <end position="158"/>
    </location>
</feature>
<keyword evidence="3 8" id="KW-0863">Zinc-finger</keyword>
<comment type="subcellular location">
    <subcellularLocation>
        <location evidence="1">Nucleus</location>
    </subcellularLocation>
</comment>
<evidence type="ECO:0000256" key="4">
    <source>
        <dbReference type="ARBA" id="ARBA00022833"/>
    </source>
</evidence>
<dbReference type="GO" id="GO:0006357">
    <property type="term" value="P:regulation of transcription by RNA polymerase II"/>
    <property type="evidence" value="ECO:0007669"/>
    <property type="project" value="TreeGrafter"/>
</dbReference>
<dbReference type="PROSITE" id="PS00028">
    <property type="entry name" value="ZINC_FINGER_C2H2_1"/>
    <property type="match status" value="5"/>
</dbReference>
<dbReference type="InterPro" id="IPR036236">
    <property type="entry name" value="Znf_C2H2_sf"/>
</dbReference>